<dbReference type="Proteomes" id="UP001140949">
    <property type="component" value="Unassembled WGS sequence"/>
</dbReference>
<reference evidence="2" key="1">
    <citation type="journal article" date="2023" name="GigaByte">
        <title>Genome assembly of the bearded iris, Iris pallida Lam.</title>
        <authorList>
            <person name="Bruccoleri R.E."/>
            <person name="Oakeley E.J."/>
            <person name="Faust A.M.E."/>
            <person name="Altorfer M."/>
            <person name="Dessus-Babus S."/>
            <person name="Burckhardt D."/>
            <person name="Oertli M."/>
            <person name="Naumann U."/>
            <person name="Petersen F."/>
            <person name="Wong J."/>
        </authorList>
    </citation>
    <scope>NUCLEOTIDE SEQUENCE</scope>
    <source>
        <strain evidence="2">GSM-AAB239-AS_SAM_17_03QT</strain>
    </source>
</reference>
<keyword evidence="3" id="KW-1185">Reference proteome</keyword>
<comment type="caution">
    <text evidence="2">The sequence shown here is derived from an EMBL/GenBank/DDBJ whole genome shotgun (WGS) entry which is preliminary data.</text>
</comment>
<evidence type="ECO:0000313" key="2">
    <source>
        <dbReference type="EMBL" id="KAJ6853018.1"/>
    </source>
</evidence>
<proteinExistence type="predicted"/>
<keyword evidence="2" id="KW-0808">Transferase</keyword>
<name>A0AAX6IIW4_IRIPA</name>
<feature type="compositionally biased region" description="Polar residues" evidence="1">
    <location>
        <begin position="29"/>
        <end position="41"/>
    </location>
</feature>
<dbReference type="AlphaFoldDB" id="A0AAX6IIW4"/>
<keyword evidence="2" id="KW-0675">Receptor</keyword>
<evidence type="ECO:0000313" key="3">
    <source>
        <dbReference type="Proteomes" id="UP001140949"/>
    </source>
</evidence>
<evidence type="ECO:0000256" key="1">
    <source>
        <dbReference type="SAM" id="MobiDB-lite"/>
    </source>
</evidence>
<protein>
    <submittedName>
        <fullName evidence="2">Proline-rich receptor-like protein kinase PERK9</fullName>
    </submittedName>
</protein>
<feature type="region of interest" description="Disordered" evidence="1">
    <location>
        <begin position="1"/>
        <end position="101"/>
    </location>
</feature>
<sequence length="101" mass="11220">MTTTTKGIRRTGDRNLTPPRVDDDDRGSTAANSRRFSSTNVAPFHRRSHRLPQPPRTARPRPYRTASDAPPRVRPTPAERLTPRSPPLSPHPDAAPAAREP</sequence>
<gene>
    <name evidence="2" type="ORF">M6B38_252105</name>
</gene>
<dbReference type="GO" id="GO:0016301">
    <property type="term" value="F:kinase activity"/>
    <property type="evidence" value="ECO:0007669"/>
    <property type="project" value="UniProtKB-KW"/>
</dbReference>
<dbReference type="EMBL" id="JANAVB010001200">
    <property type="protein sequence ID" value="KAJ6853018.1"/>
    <property type="molecule type" value="Genomic_DNA"/>
</dbReference>
<reference evidence="2" key="2">
    <citation type="submission" date="2023-04" db="EMBL/GenBank/DDBJ databases">
        <authorList>
            <person name="Bruccoleri R.E."/>
            <person name="Oakeley E.J."/>
            <person name="Faust A.-M."/>
            <person name="Dessus-Babus S."/>
            <person name="Altorfer M."/>
            <person name="Burckhardt D."/>
            <person name="Oertli M."/>
            <person name="Naumann U."/>
            <person name="Petersen F."/>
            <person name="Wong J."/>
        </authorList>
    </citation>
    <scope>NUCLEOTIDE SEQUENCE</scope>
    <source>
        <strain evidence="2">GSM-AAB239-AS_SAM_17_03QT</strain>
        <tissue evidence="2">Leaf</tissue>
    </source>
</reference>
<organism evidence="2 3">
    <name type="scientific">Iris pallida</name>
    <name type="common">Sweet iris</name>
    <dbReference type="NCBI Taxonomy" id="29817"/>
    <lineage>
        <taxon>Eukaryota</taxon>
        <taxon>Viridiplantae</taxon>
        <taxon>Streptophyta</taxon>
        <taxon>Embryophyta</taxon>
        <taxon>Tracheophyta</taxon>
        <taxon>Spermatophyta</taxon>
        <taxon>Magnoliopsida</taxon>
        <taxon>Liliopsida</taxon>
        <taxon>Asparagales</taxon>
        <taxon>Iridaceae</taxon>
        <taxon>Iridoideae</taxon>
        <taxon>Irideae</taxon>
        <taxon>Iris</taxon>
    </lineage>
</organism>
<accession>A0AAX6IIW4</accession>
<keyword evidence="2" id="KW-0418">Kinase</keyword>